<reference evidence="2 3" key="1">
    <citation type="submission" date="2024-01" db="EMBL/GenBank/DDBJ databases">
        <title>The complete chloroplast genome sequence of Lithospermum erythrorhizon: insights into the phylogenetic relationship among Boraginaceae species and the maternal lineages of purple gromwells.</title>
        <authorList>
            <person name="Okada T."/>
            <person name="Watanabe K."/>
        </authorList>
    </citation>
    <scope>NUCLEOTIDE SEQUENCE [LARGE SCALE GENOMIC DNA]</scope>
</reference>
<dbReference type="AlphaFoldDB" id="A0AAV3P0Q6"/>
<dbReference type="GO" id="GO:0015074">
    <property type="term" value="P:DNA integration"/>
    <property type="evidence" value="ECO:0007669"/>
    <property type="project" value="InterPro"/>
</dbReference>
<proteinExistence type="predicted"/>
<name>A0AAV3P0Q6_LITER</name>
<dbReference type="PANTHER" id="PTHR37984">
    <property type="entry name" value="PROTEIN CBG26694"/>
    <property type="match status" value="1"/>
</dbReference>
<comment type="caution">
    <text evidence="2">The sequence shown here is derived from an EMBL/GenBank/DDBJ whole genome shotgun (WGS) entry which is preliminary data.</text>
</comment>
<protein>
    <recommendedName>
        <fullName evidence="1">Integrase catalytic domain-containing protein</fullName>
    </recommendedName>
</protein>
<feature type="domain" description="Integrase catalytic" evidence="1">
    <location>
        <begin position="120"/>
        <end position="279"/>
    </location>
</feature>
<dbReference type="FunFam" id="1.10.340.70:FF:000001">
    <property type="entry name" value="Retrovirus-related Pol polyprotein from transposon gypsy-like Protein"/>
    <property type="match status" value="1"/>
</dbReference>
<dbReference type="GO" id="GO:0003676">
    <property type="term" value="F:nucleic acid binding"/>
    <property type="evidence" value="ECO:0007669"/>
    <property type="project" value="InterPro"/>
</dbReference>
<dbReference type="PROSITE" id="PS50994">
    <property type="entry name" value="INTEGRASE"/>
    <property type="match status" value="1"/>
</dbReference>
<dbReference type="Gene3D" id="1.10.340.70">
    <property type="match status" value="1"/>
</dbReference>
<dbReference type="SUPFAM" id="SSF53098">
    <property type="entry name" value="Ribonuclease H-like"/>
    <property type="match status" value="1"/>
</dbReference>
<dbReference type="InterPro" id="IPR001584">
    <property type="entry name" value="Integrase_cat-core"/>
</dbReference>
<gene>
    <name evidence="2" type="ORF">LIER_05335</name>
</gene>
<dbReference type="Proteomes" id="UP001454036">
    <property type="component" value="Unassembled WGS sequence"/>
</dbReference>
<dbReference type="InterPro" id="IPR036397">
    <property type="entry name" value="RNaseH_sf"/>
</dbReference>
<sequence length="313" mass="35905">MHEVTGSYLRDKELQHVLATIVINLVVFPLYDYKGGILRYKHKVVLGNDQELKHKVIAALHDSAIGGHLGVAGTYHKIKALFYRKGMKKEVADYVASCSVCQQSKHELVTSSRLMQPIAIPQIPWTQIIMDFIEGLPTSNKRNAILVVVDRFIKYSHFIALSHPFTALKVAQLFLDHIHKLHGMPTHIISDRDRVFLSAMWKELFTKLGTKLQCSTSYHPQTDGQTERVNQCLQTYLRCMCSARPKDWSNWLPLAEFWYNTNFHSSLKLAPFEALYGYKPPHIPAASYLKEVQTEAKDMLEQRKQLTELIKSN</sequence>
<dbReference type="InterPro" id="IPR050951">
    <property type="entry name" value="Retrovirus_Pol_polyprotein"/>
</dbReference>
<keyword evidence="3" id="KW-1185">Reference proteome</keyword>
<evidence type="ECO:0000313" key="2">
    <source>
        <dbReference type="EMBL" id="GAA0145054.1"/>
    </source>
</evidence>
<dbReference type="PANTHER" id="PTHR37984:SF15">
    <property type="entry name" value="INTEGRASE CATALYTIC DOMAIN-CONTAINING PROTEIN"/>
    <property type="match status" value="1"/>
</dbReference>
<accession>A0AAV3P0Q6</accession>
<dbReference type="Gene3D" id="3.30.420.10">
    <property type="entry name" value="Ribonuclease H-like superfamily/Ribonuclease H"/>
    <property type="match status" value="1"/>
</dbReference>
<dbReference type="FunFam" id="3.30.420.10:FF:000032">
    <property type="entry name" value="Retrovirus-related Pol polyprotein from transposon 297-like Protein"/>
    <property type="match status" value="1"/>
</dbReference>
<dbReference type="InterPro" id="IPR012337">
    <property type="entry name" value="RNaseH-like_sf"/>
</dbReference>
<dbReference type="Pfam" id="PF17921">
    <property type="entry name" value="Integrase_H2C2"/>
    <property type="match status" value="1"/>
</dbReference>
<evidence type="ECO:0000259" key="1">
    <source>
        <dbReference type="PROSITE" id="PS50994"/>
    </source>
</evidence>
<organism evidence="2 3">
    <name type="scientific">Lithospermum erythrorhizon</name>
    <name type="common">Purple gromwell</name>
    <name type="synonym">Lithospermum officinale var. erythrorhizon</name>
    <dbReference type="NCBI Taxonomy" id="34254"/>
    <lineage>
        <taxon>Eukaryota</taxon>
        <taxon>Viridiplantae</taxon>
        <taxon>Streptophyta</taxon>
        <taxon>Embryophyta</taxon>
        <taxon>Tracheophyta</taxon>
        <taxon>Spermatophyta</taxon>
        <taxon>Magnoliopsida</taxon>
        <taxon>eudicotyledons</taxon>
        <taxon>Gunneridae</taxon>
        <taxon>Pentapetalae</taxon>
        <taxon>asterids</taxon>
        <taxon>lamiids</taxon>
        <taxon>Boraginales</taxon>
        <taxon>Boraginaceae</taxon>
        <taxon>Boraginoideae</taxon>
        <taxon>Lithospermeae</taxon>
        <taxon>Lithospermum</taxon>
    </lineage>
</organism>
<dbReference type="EMBL" id="BAABME010000730">
    <property type="protein sequence ID" value="GAA0145054.1"/>
    <property type="molecule type" value="Genomic_DNA"/>
</dbReference>
<dbReference type="InterPro" id="IPR041588">
    <property type="entry name" value="Integrase_H2C2"/>
</dbReference>
<evidence type="ECO:0000313" key="3">
    <source>
        <dbReference type="Proteomes" id="UP001454036"/>
    </source>
</evidence>